<evidence type="ECO:0000313" key="2">
    <source>
        <dbReference type="WBParaSite" id="JU765_v2.g7443.t2"/>
    </source>
</evidence>
<proteinExistence type="predicted"/>
<reference evidence="2" key="1">
    <citation type="submission" date="2022-11" db="UniProtKB">
        <authorList>
            <consortium name="WormBaseParasite"/>
        </authorList>
    </citation>
    <scope>IDENTIFICATION</scope>
</reference>
<accession>A0AC34RIZ7</accession>
<evidence type="ECO:0000313" key="1">
    <source>
        <dbReference type="Proteomes" id="UP000887576"/>
    </source>
</evidence>
<protein>
    <submittedName>
        <fullName evidence="2">Uncharacterized protein</fullName>
    </submittedName>
</protein>
<sequence>MVHDRSNLREFETTAIDSGTIWTTERIYQSESNPQVRKYSPRDETVVSKSPGLNRNYDVTIPRPYFDADRHKSEEMGDNDGCDIVDRISDEFRFLDDRPSLPTKISRFYQQKRLSFHYRKPMFIAVAILQIVMAVCLFIFAIIRYKRIYNNAEADLLLDFVKAEDFASSNNEGTAIIAMKVGSCLFIPVILQFITGLCGLFPVYKRPPKFVMVINLLLSSFALKLLFEPVILVAFELNLRNVQLVLQSDDANYRLLIAVVTIIAIFLIFLNAASVVHAASQLIDADNVQSSLFDLHVNMVTIVFAIISICFSAYATANSLTNVSSWPSMGLRNQAALYGFGLRELIICSFIMFCSIFGGFAAVVKSGQLRFGSLALQIVSILLVFDHLLTGDRILAVSHNIDKLFRATSTIPFSPEIPLLLYIFILLMTISLFVQLVPTTMNIFKRRAYDYYDSTAYSVPRPLYQPQNIQRSAL</sequence>
<organism evidence="1 2">
    <name type="scientific">Panagrolaimus sp. JU765</name>
    <dbReference type="NCBI Taxonomy" id="591449"/>
    <lineage>
        <taxon>Eukaryota</taxon>
        <taxon>Metazoa</taxon>
        <taxon>Ecdysozoa</taxon>
        <taxon>Nematoda</taxon>
        <taxon>Chromadorea</taxon>
        <taxon>Rhabditida</taxon>
        <taxon>Tylenchina</taxon>
        <taxon>Panagrolaimomorpha</taxon>
        <taxon>Panagrolaimoidea</taxon>
        <taxon>Panagrolaimidae</taxon>
        <taxon>Panagrolaimus</taxon>
    </lineage>
</organism>
<name>A0AC34RIZ7_9BILA</name>
<dbReference type="WBParaSite" id="JU765_v2.g7443.t2">
    <property type="protein sequence ID" value="JU765_v2.g7443.t2"/>
    <property type="gene ID" value="JU765_v2.g7443"/>
</dbReference>
<dbReference type="Proteomes" id="UP000887576">
    <property type="component" value="Unplaced"/>
</dbReference>